<dbReference type="SUPFAM" id="SSF117130">
    <property type="entry name" value="CsrA-like"/>
    <property type="match status" value="1"/>
</dbReference>
<evidence type="ECO:0008006" key="5">
    <source>
        <dbReference type="Google" id="ProtNLM"/>
    </source>
</evidence>
<dbReference type="GO" id="GO:0006109">
    <property type="term" value="P:regulation of carbohydrate metabolic process"/>
    <property type="evidence" value="ECO:0007669"/>
    <property type="project" value="InterPro"/>
</dbReference>
<keyword evidence="4" id="KW-1185">Reference proteome</keyword>
<gene>
    <name evidence="3" type="ORF">APZ18_09165</name>
</gene>
<dbReference type="AlphaFoldDB" id="A0AAW3JRW1"/>
<dbReference type="Pfam" id="PF02599">
    <property type="entry name" value="CsrA"/>
    <property type="match status" value="1"/>
</dbReference>
<comment type="caution">
    <text evidence="3">The sequence shown here is derived from an EMBL/GenBank/DDBJ whole genome shotgun (WGS) entry which is preliminary data.</text>
</comment>
<keyword evidence="1" id="KW-0678">Repressor</keyword>
<dbReference type="InterPro" id="IPR036107">
    <property type="entry name" value="CsrA_sf"/>
</dbReference>
<evidence type="ECO:0000313" key="4">
    <source>
        <dbReference type="Proteomes" id="UP000050833"/>
    </source>
</evidence>
<dbReference type="InterPro" id="IPR003751">
    <property type="entry name" value="CsrA"/>
</dbReference>
<dbReference type="RefSeq" id="WP_055944097.1">
    <property type="nucleotide sequence ID" value="NZ_LLKB01000005.1"/>
</dbReference>
<evidence type="ECO:0000256" key="2">
    <source>
        <dbReference type="ARBA" id="ARBA00022795"/>
    </source>
</evidence>
<reference evidence="3 4" key="1">
    <citation type="submission" date="2015-10" db="EMBL/GenBank/DDBJ databases">
        <title>Butyribacter intestini gen. nov., sp. nov., a butyric acid-producing bacterium of the family Lachnospiraceae isolated from the human faeces.</title>
        <authorList>
            <person name="Zou Y."/>
            <person name="Xue W."/>
            <person name="Luo G."/>
            <person name="Lv M."/>
        </authorList>
    </citation>
    <scope>NUCLEOTIDE SEQUENCE [LARGE SCALE GENOMIC DNA]</scope>
    <source>
        <strain evidence="3 4">TF01-11</strain>
    </source>
</reference>
<protein>
    <recommendedName>
        <fullName evidence="5">Carbon storage regulator</fullName>
    </recommendedName>
</protein>
<dbReference type="GO" id="GO:0006402">
    <property type="term" value="P:mRNA catabolic process"/>
    <property type="evidence" value="ECO:0007669"/>
    <property type="project" value="InterPro"/>
</dbReference>
<dbReference type="GO" id="GO:0044781">
    <property type="term" value="P:bacterial-type flagellum organization"/>
    <property type="evidence" value="ECO:0007669"/>
    <property type="project" value="UniProtKB-KW"/>
</dbReference>
<accession>A0AAW3JRW1</accession>
<keyword evidence="2" id="KW-1005">Bacterial flagellum biogenesis</keyword>
<dbReference type="GO" id="GO:0003723">
    <property type="term" value="F:RNA binding"/>
    <property type="evidence" value="ECO:0007669"/>
    <property type="project" value="InterPro"/>
</dbReference>
<dbReference type="Proteomes" id="UP000050833">
    <property type="component" value="Unassembled WGS sequence"/>
</dbReference>
<organism evidence="3 4">
    <name type="scientific">Butyribacter intestini</name>
    <dbReference type="NCBI Taxonomy" id="1703332"/>
    <lineage>
        <taxon>Bacteria</taxon>
        <taxon>Bacillati</taxon>
        <taxon>Bacillota</taxon>
        <taxon>Clostridia</taxon>
        <taxon>Lachnospirales</taxon>
        <taxon>Lachnospiraceae</taxon>
        <taxon>Butyribacter</taxon>
    </lineage>
</organism>
<proteinExistence type="predicted"/>
<sequence length="77" mass="9019">MLRLSVENKEYLMVGDNVKIIFLGGSGNHHRIMIDAPKDVNIVRSKALKKHMKENGIECSFPSYYEEKEHPEKYRKK</sequence>
<name>A0AAW3JRW1_9FIRM</name>
<evidence type="ECO:0000256" key="1">
    <source>
        <dbReference type="ARBA" id="ARBA00022491"/>
    </source>
</evidence>
<dbReference type="Gene3D" id="2.60.40.4380">
    <property type="entry name" value="Translational regulator CsrA"/>
    <property type="match status" value="1"/>
</dbReference>
<dbReference type="EMBL" id="LLKB01000005">
    <property type="protein sequence ID" value="KQC84879.1"/>
    <property type="molecule type" value="Genomic_DNA"/>
</dbReference>
<evidence type="ECO:0000313" key="3">
    <source>
        <dbReference type="EMBL" id="KQC84879.1"/>
    </source>
</evidence>